<dbReference type="EMBL" id="JH001166">
    <property type="protein sequence ID" value="EGW07351.1"/>
    <property type="molecule type" value="Genomic_DNA"/>
</dbReference>
<sequence>MGAQTCNPSTLEAEAGGLKNWKSICYTVRWDHLKTKITVSKATSLIVCILYPKWHAKSPISFPTLA</sequence>
<organism evidence="1 2">
    <name type="scientific">Cricetulus griseus</name>
    <name type="common">Chinese hamster</name>
    <name type="synonym">Cricetulus barabensis griseus</name>
    <dbReference type="NCBI Taxonomy" id="10029"/>
    <lineage>
        <taxon>Eukaryota</taxon>
        <taxon>Metazoa</taxon>
        <taxon>Chordata</taxon>
        <taxon>Craniata</taxon>
        <taxon>Vertebrata</taxon>
        <taxon>Euteleostomi</taxon>
        <taxon>Mammalia</taxon>
        <taxon>Eutheria</taxon>
        <taxon>Euarchontoglires</taxon>
        <taxon>Glires</taxon>
        <taxon>Rodentia</taxon>
        <taxon>Myomorpha</taxon>
        <taxon>Muroidea</taxon>
        <taxon>Cricetidae</taxon>
        <taxon>Cricetinae</taxon>
        <taxon>Cricetulus</taxon>
    </lineage>
</organism>
<evidence type="ECO:0000313" key="2">
    <source>
        <dbReference type="Proteomes" id="UP000001075"/>
    </source>
</evidence>
<evidence type="ECO:0000313" key="1">
    <source>
        <dbReference type="EMBL" id="EGW07351.1"/>
    </source>
</evidence>
<gene>
    <name evidence="1" type="ORF">I79_017836</name>
</gene>
<name>G3I336_CRIGR</name>
<dbReference type="AlphaFoldDB" id="G3I336"/>
<reference evidence="2" key="1">
    <citation type="journal article" date="2011" name="Nat. Biotechnol.">
        <title>The genomic sequence of the Chinese hamster ovary (CHO)-K1 cell line.</title>
        <authorList>
            <person name="Xu X."/>
            <person name="Nagarajan H."/>
            <person name="Lewis N.E."/>
            <person name="Pan S."/>
            <person name="Cai Z."/>
            <person name="Liu X."/>
            <person name="Chen W."/>
            <person name="Xie M."/>
            <person name="Wang W."/>
            <person name="Hammond S."/>
            <person name="Andersen M.R."/>
            <person name="Neff N."/>
            <person name="Passarelli B."/>
            <person name="Koh W."/>
            <person name="Fan H.C."/>
            <person name="Wang J."/>
            <person name="Gui Y."/>
            <person name="Lee K.H."/>
            <person name="Betenbaugh M.J."/>
            <person name="Quake S.R."/>
            <person name="Famili I."/>
            <person name="Palsson B.O."/>
            <person name="Wang J."/>
        </authorList>
    </citation>
    <scope>NUCLEOTIDE SEQUENCE [LARGE SCALE GENOMIC DNA]</scope>
    <source>
        <strain evidence="2">CHO K1 cell line</strain>
    </source>
</reference>
<proteinExistence type="predicted"/>
<accession>G3I336</accession>
<dbReference type="Proteomes" id="UP000001075">
    <property type="component" value="Unassembled WGS sequence"/>
</dbReference>
<protein>
    <submittedName>
        <fullName evidence="1">Uncharacterized protein</fullName>
    </submittedName>
</protein>
<dbReference type="InParanoid" id="G3I336"/>